<evidence type="ECO:0000313" key="3">
    <source>
        <dbReference type="Proteomes" id="UP001175226"/>
    </source>
</evidence>
<dbReference type="Proteomes" id="UP001175226">
    <property type="component" value="Unassembled WGS sequence"/>
</dbReference>
<accession>A0AA39J661</accession>
<feature type="region of interest" description="Disordered" evidence="1">
    <location>
        <begin position="17"/>
        <end position="38"/>
    </location>
</feature>
<comment type="caution">
    <text evidence="2">The sequence shown here is derived from an EMBL/GenBank/DDBJ whole genome shotgun (WGS) entry which is preliminary data.</text>
</comment>
<protein>
    <submittedName>
        <fullName evidence="2">Uncharacterized protein</fullName>
    </submittedName>
</protein>
<evidence type="ECO:0000313" key="2">
    <source>
        <dbReference type="EMBL" id="KAK0435028.1"/>
    </source>
</evidence>
<name>A0AA39J661_9AGAR</name>
<organism evidence="2 3">
    <name type="scientific">Armillaria borealis</name>
    <dbReference type="NCBI Taxonomy" id="47425"/>
    <lineage>
        <taxon>Eukaryota</taxon>
        <taxon>Fungi</taxon>
        <taxon>Dikarya</taxon>
        <taxon>Basidiomycota</taxon>
        <taxon>Agaricomycotina</taxon>
        <taxon>Agaricomycetes</taxon>
        <taxon>Agaricomycetidae</taxon>
        <taxon>Agaricales</taxon>
        <taxon>Marasmiineae</taxon>
        <taxon>Physalacriaceae</taxon>
        <taxon>Armillaria</taxon>
    </lineage>
</organism>
<keyword evidence="3" id="KW-1185">Reference proteome</keyword>
<sequence length="77" mass="8893">MLAPCYCLLWSFASASRTRRNRRSERRRDCSGGTGSWRSTHTMFLLLSPMNCPPLRRVNHPLKRLVHALIHCIALES</sequence>
<dbReference type="EMBL" id="JAUEPT010000066">
    <property type="protein sequence ID" value="KAK0435028.1"/>
    <property type="molecule type" value="Genomic_DNA"/>
</dbReference>
<dbReference type="AlphaFoldDB" id="A0AA39J661"/>
<proteinExistence type="predicted"/>
<evidence type="ECO:0000256" key="1">
    <source>
        <dbReference type="SAM" id="MobiDB-lite"/>
    </source>
</evidence>
<reference evidence="2" key="1">
    <citation type="submission" date="2023-06" db="EMBL/GenBank/DDBJ databases">
        <authorList>
            <consortium name="Lawrence Berkeley National Laboratory"/>
            <person name="Ahrendt S."/>
            <person name="Sahu N."/>
            <person name="Indic B."/>
            <person name="Wong-Bajracharya J."/>
            <person name="Merenyi Z."/>
            <person name="Ke H.-M."/>
            <person name="Monk M."/>
            <person name="Kocsube S."/>
            <person name="Drula E."/>
            <person name="Lipzen A."/>
            <person name="Balint B."/>
            <person name="Henrissat B."/>
            <person name="Andreopoulos B."/>
            <person name="Martin F.M."/>
            <person name="Harder C.B."/>
            <person name="Rigling D."/>
            <person name="Ford K.L."/>
            <person name="Foster G.D."/>
            <person name="Pangilinan J."/>
            <person name="Papanicolaou A."/>
            <person name="Barry K."/>
            <person name="LaButti K."/>
            <person name="Viragh M."/>
            <person name="Koriabine M."/>
            <person name="Yan M."/>
            <person name="Riley R."/>
            <person name="Champramary S."/>
            <person name="Plett K.L."/>
            <person name="Tsai I.J."/>
            <person name="Slot J."/>
            <person name="Sipos G."/>
            <person name="Plett J."/>
            <person name="Nagy L.G."/>
            <person name="Grigoriev I.V."/>
        </authorList>
    </citation>
    <scope>NUCLEOTIDE SEQUENCE</scope>
    <source>
        <strain evidence="2">FPL87.14</strain>
    </source>
</reference>
<gene>
    <name evidence="2" type="ORF">EV421DRAFT_1837545</name>
</gene>